<gene>
    <name evidence="2" type="ORF">CCR75_002715</name>
</gene>
<dbReference type="RefSeq" id="XP_067820876.1">
    <property type="nucleotide sequence ID" value="XM_067960812.1"/>
</dbReference>
<evidence type="ECO:0000256" key="1">
    <source>
        <dbReference type="SAM" id="MobiDB-lite"/>
    </source>
</evidence>
<organism evidence="2 3">
    <name type="scientific">Bremia lactucae</name>
    <name type="common">Lettuce downy mildew</name>
    <dbReference type="NCBI Taxonomy" id="4779"/>
    <lineage>
        <taxon>Eukaryota</taxon>
        <taxon>Sar</taxon>
        <taxon>Stramenopiles</taxon>
        <taxon>Oomycota</taxon>
        <taxon>Peronosporomycetes</taxon>
        <taxon>Peronosporales</taxon>
        <taxon>Peronosporaceae</taxon>
        <taxon>Bremia</taxon>
    </lineage>
</organism>
<keyword evidence="3" id="KW-1185">Reference proteome</keyword>
<feature type="region of interest" description="Disordered" evidence="1">
    <location>
        <begin position="29"/>
        <end position="54"/>
    </location>
</feature>
<feature type="compositionally biased region" description="Basic and acidic residues" evidence="1">
    <location>
        <begin position="29"/>
        <end position="40"/>
    </location>
</feature>
<protein>
    <submittedName>
        <fullName evidence="2">Uncharacterized protein</fullName>
    </submittedName>
</protein>
<dbReference type="EMBL" id="SHOA02000004">
    <property type="protein sequence ID" value="TDH71377.1"/>
    <property type="molecule type" value="Genomic_DNA"/>
</dbReference>
<evidence type="ECO:0000313" key="3">
    <source>
        <dbReference type="Proteomes" id="UP000294530"/>
    </source>
</evidence>
<dbReference type="Proteomes" id="UP000294530">
    <property type="component" value="Unassembled WGS sequence"/>
</dbReference>
<feature type="compositionally biased region" description="Low complexity" evidence="1">
    <location>
        <begin position="41"/>
        <end position="50"/>
    </location>
</feature>
<dbReference type="AlphaFoldDB" id="A0A976FQZ7"/>
<evidence type="ECO:0000313" key="2">
    <source>
        <dbReference type="EMBL" id="TDH71377.1"/>
    </source>
</evidence>
<reference evidence="2 3" key="1">
    <citation type="journal article" date="2021" name="Genome Biol.">
        <title>AFLAP: assembly-free linkage analysis pipeline using k-mers from genome sequencing data.</title>
        <authorList>
            <person name="Fletcher K."/>
            <person name="Zhang L."/>
            <person name="Gil J."/>
            <person name="Han R."/>
            <person name="Cavanaugh K."/>
            <person name="Michelmore R."/>
        </authorList>
    </citation>
    <scope>NUCLEOTIDE SEQUENCE [LARGE SCALE GENOMIC DNA]</scope>
    <source>
        <strain evidence="2 3">SF5</strain>
    </source>
</reference>
<sequence>MTSTAESSCPHGVVEGRTDELERLRQLFRTEGDTQEKRGADASAAMSDDVSMPDEEAVTDAVVLRQSLGDGAGAVAITAEDTVAVAEALADETLAGASAAGALEVVEVLVTIPTASVVE</sequence>
<name>A0A976FQZ7_BRELC</name>
<proteinExistence type="predicted"/>
<comment type="caution">
    <text evidence="2">The sequence shown here is derived from an EMBL/GenBank/DDBJ whole genome shotgun (WGS) entry which is preliminary data.</text>
</comment>
<dbReference type="KEGG" id="blac:94346483"/>
<accession>A0A976FQZ7</accession>
<dbReference type="GeneID" id="94346483"/>